<dbReference type="Proteomes" id="UP001151760">
    <property type="component" value="Unassembled WGS sequence"/>
</dbReference>
<feature type="compositionally biased region" description="Gly residues" evidence="1">
    <location>
        <begin position="1"/>
        <end position="19"/>
    </location>
</feature>
<evidence type="ECO:0000256" key="1">
    <source>
        <dbReference type="SAM" id="MobiDB-lite"/>
    </source>
</evidence>
<accession>A0ABQ5HQG2</accession>
<proteinExistence type="predicted"/>
<keyword evidence="3" id="KW-1185">Reference proteome</keyword>
<comment type="caution">
    <text evidence="2">The sequence shown here is derived from an EMBL/GenBank/DDBJ whole genome shotgun (WGS) entry which is preliminary data.</text>
</comment>
<evidence type="ECO:0008006" key="4">
    <source>
        <dbReference type="Google" id="ProtNLM"/>
    </source>
</evidence>
<sequence length="123" mass="13048">MAANGAGGAGPPPAGGGGLPVPDLRTIEELCQPSLDGRGGPIAPISIQATTFGLKNDQAVPIQKELRALRDRVDVAEAESASLRATIRTIGAVETVLRNRIRDERHARIKIERQLASVQESHR</sequence>
<reference evidence="2" key="2">
    <citation type="submission" date="2022-01" db="EMBL/GenBank/DDBJ databases">
        <authorList>
            <person name="Yamashiro T."/>
            <person name="Shiraishi A."/>
            <person name="Satake H."/>
            <person name="Nakayama K."/>
        </authorList>
    </citation>
    <scope>NUCLEOTIDE SEQUENCE</scope>
</reference>
<evidence type="ECO:0000313" key="2">
    <source>
        <dbReference type="EMBL" id="GJT90107.1"/>
    </source>
</evidence>
<feature type="region of interest" description="Disordered" evidence="1">
    <location>
        <begin position="1"/>
        <end position="23"/>
    </location>
</feature>
<dbReference type="EMBL" id="BQNB010019891">
    <property type="protein sequence ID" value="GJT90107.1"/>
    <property type="molecule type" value="Genomic_DNA"/>
</dbReference>
<protein>
    <recommendedName>
        <fullName evidence="4">Reverse transcriptase domain-containing protein</fullName>
    </recommendedName>
</protein>
<gene>
    <name evidence="2" type="ORF">Tco_1078952</name>
</gene>
<name>A0ABQ5HQG2_9ASTR</name>
<reference evidence="2" key="1">
    <citation type="journal article" date="2022" name="Int. J. Mol. Sci.">
        <title>Draft Genome of Tanacetum Coccineum: Genomic Comparison of Closely Related Tanacetum-Family Plants.</title>
        <authorList>
            <person name="Yamashiro T."/>
            <person name="Shiraishi A."/>
            <person name="Nakayama K."/>
            <person name="Satake H."/>
        </authorList>
    </citation>
    <scope>NUCLEOTIDE SEQUENCE</scope>
</reference>
<organism evidence="2 3">
    <name type="scientific">Tanacetum coccineum</name>
    <dbReference type="NCBI Taxonomy" id="301880"/>
    <lineage>
        <taxon>Eukaryota</taxon>
        <taxon>Viridiplantae</taxon>
        <taxon>Streptophyta</taxon>
        <taxon>Embryophyta</taxon>
        <taxon>Tracheophyta</taxon>
        <taxon>Spermatophyta</taxon>
        <taxon>Magnoliopsida</taxon>
        <taxon>eudicotyledons</taxon>
        <taxon>Gunneridae</taxon>
        <taxon>Pentapetalae</taxon>
        <taxon>asterids</taxon>
        <taxon>campanulids</taxon>
        <taxon>Asterales</taxon>
        <taxon>Asteraceae</taxon>
        <taxon>Asteroideae</taxon>
        <taxon>Anthemideae</taxon>
        <taxon>Anthemidinae</taxon>
        <taxon>Tanacetum</taxon>
    </lineage>
</organism>
<evidence type="ECO:0000313" key="3">
    <source>
        <dbReference type="Proteomes" id="UP001151760"/>
    </source>
</evidence>